<dbReference type="EMBL" id="JAVFKD010000016">
    <property type="protein sequence ID" value="KAK5987033.1"/>
    <property type="molecule type" value="Genomic_DNA"/>
</dbReference>
<keyword evidence="3" id="KW-1185">Reference proteome</keyword>
<comment type="caution">
    <text evidence="2">The sequence shown here is derived from an EMBL/GenBank/DDBJ whole genome shotgun (WGS) entry which is preliminary data.</text>
</comment>
<feature type="region of interest" description="Disordered" evidence="1">
    <location>
        <begin position="53"/>
        <end position="82"/>
    </location>
</feature>
<proteinExistence type="predicted"/>
<protein>
    <submittedName>
        <fullName evidence="2">Uncharacterized protein</fullName>
    </submittedName>
</protein>
<gene>
    <name evidence="2" type="ORF">PT974_11149</name>
</gene>
<sequence length="383" mass="43235">MKHEHIDFGSLSLNQIDRLYPRQRLFVRPPLWTSRQLELLSCCFQDVDSSDASIETSLPTPSPSSGGLSDSEKQLEEVPEKTLAQKWDSPLRRAKDLCRPPNAPCAHATFRCLVAHDDSLFTKAGDNIAFRFDGRRVDRLTCSLFALRSAVGVGSKTTPEPRFAYLNYADVQTHRIKEHRVRRWHPYMNNNPQVSRLYGKKLARLEPKEWTEDPYIAAVLIAVAQAQQRRSTSNSGPSDSALLDGQLNYKSILIVTRVTDQEAIHLYSAKISSNFLKRFDKPSFDPAVPTGLMIEHWTLPFQPFETLQQRLRVEMTLHCPGRGIDQIPASIQTRLAIRKTFASGTPCSTLQKRKRETEDVCDNKLKKMPSANLGTMESIGASA</sequence>
<accession>A0ABR0S4E4</accession>
<organism evidence="2 3">
    <name type="scientific">Cladobotryum mycophilum</name>
    <dbReference type="NCBI Taxonomy" id="491253"/>
    <lineage>
        <taxon>Eukaryota</taxon>
        <taxon>Fungi</taxon>
        <taxon>Dikarya</taxon>
        <taxon>Ascomycota</taxon>
        <taxon>Pezizomycotina</taxon>
        <taxon>Sordariomycetes</taxon>
        <taxon>Hypocreomycetidae</taxon>
        <taxon>Hypocreales</taxon>
        <taxon>Hypocreaceae</taxon>
        <taxon>Cladobotryum</taxon>
    </lineage>
</organism>
<evidence type="ECO:0000313" key="3">
    <source>
        <dbReference type="Proteomes" id="UP001338125"/>
    </source>
</evidence>
<feature type="compositionally biased region" description="Basic and acidic residues" evidence="1">
    <location>
        <begin position="70"/>
        <end position="80"/>
    </location>
</feature>
<evidence type="ECO:0000256" key="1">
    <source>
        <dbReference type="SAM" id="MobiDB-lite"/>
    </source>
</evidence>
<evidence type="ECO:0000313" key="2">
    <source>
        <dbReference type="EMBL" id="KAK5987033.1"/>
    </source>
</evidence>
<reference evidence="2 3" key="1">
    <citation type="submission" date="2024-01" db="EMBL/GenBank/DDBJ databases">
        <title>Complete genome of Cladobotryum mycophilum ATHUM6906.</title>
        <authorList>
            <person name="Christinaki A.C."/>
            <person name="Myridakis A.I."/>
            <person name="Kouvelis V.N."/>
        </authorList>
    </citation>
    <scope>NUCLEOTIDE SEQUENCE [LARGE SCALE GENOMIC DNA]</scope>
    <source>
        <strain evidence="2 3">ATHUM6906</strain>
    </source>
</reference>
<name>A0ABR0S4E4_9HYPO</name>
<feature type="compositionally biased region" description="Low complexity" evidence="1">
    <location>
        <begin position="56"/>
        <end position="69"/>
    </location>
</feature>
<dbReference type="Proteomes" id="UP001338125">
    <property type="component" value="Unassembled WGS sequence"/>
</dbReference>